<accession>A0ABV1FD90</accession>
<dbReference type="EMBL" id="JBBMEZ010000020">
    <property type="protein sequence ID" value="MEQ2470252.1"/>
    <property type="molecule type" value="Genomic_DNA"/>
</dbReference>
<comment type="caution">
    <text evidence="1">The sequence shown here is derived from an EMBL/GenBank/DDBJ whole genome shotgun (WGS) entry which is preliminary data.</text>
</comment>
<dbReference type="Proteomes" id="UP001490816">
    <property type="component" value="Unassembled WGS sequence"/>
</dbReference>
<keyword evidence="2" id="KW-1185">Reference proteome</keyword>
<protein>
    <submittedName>
        <fullName evidence="1">Uncharacterized protein</fullName>
    </submittedName>
</protein>
<evidence type="ECO:0000313" key="1">
    <source>
        <dbReference type="EMBL" id="MEQ2470252.1"/>
    </source>
</evidence>
<dbReference type="RefSeq" id="WP_015523393.1">
    <property type="nucleotide sequence ID" value="NZ_JBBMEZ010000020.1"/>
</dbReference>
<organism evidence="1 2">
    <name type="scientific">Ruminococcoides intestinale</name>
    <dbReference type="NCBI Taxonomy" id="3133162"/>
    <lineage>
        <taxon>Bacteria</taxon>
        <taxon>Bacillati</taxon>
        <taxon>Bacillota</taxon>
        <taxon>Clostridia</taxon>
        <taxon>Eubacteriales</taxon>
        <taxon>Oscillospiraceae</taxon>
        <taxon>Ruminococcoides</taxon>
    </lineage>
</organism>
<proteinExistence type="predicted"/>
<name>A0ABV1FD90_9FIRM</name>
<sequence length="136" mass="15451">MCKNIYIEEISGNFDGFDYNLNADIENDGAVEVSAFINHSHISFNDMINDFKTMLNCLKSYFELNDYNFASFEAADSKGKDYEINISPNESVITIQIFGANFKEESLVQSFAYSVGYIQSFLLHSESELKSEDTNN</sequence>
<evidence type="ECO:0000313" key="2">
    <source>
        <dbReference type="Proteomes" id="UP001490816"/>
    </source>
</evidence>
<gene>
    <name evidence="1" type="ORF">WMO39_07915</name>
</gene>
<reference evidence="1 2" key="1">
    <citation type="submission" date="2024-03" db="EMBL/GenBank/DDBJ databases">
        <title>Human intestinal bacterial collection.</title>
        <authorList>
            <person name="Pauvert C."/>
            <person name="Hitch T.C.A."/>
            <person name="Clavel T."/>
        </authorList>
    </citation>
    <scope>NUCLEOTIDE SEQUENCE [LARGE SCALE GENOMIC DNA]</scope>
    <source>
        <strain evidence="1 2">CLA-JM-H38</strain>
    </source>
</reference>